<dbReference type="InterPro" id="IPR029044">
    <property type="entry name" value="Nucleotide-diphossugar_trans"/>
</dbReference>
<feature type="transmembrane region" description="Helical" evidence="1">
    <location>
        <begin position="6"/>
        <end position="26"/>
    </location>
</feature>
<reference evidence="2" key="1">
    <citation type="submission" date="2018-05" db="EMBL/GenBank/DDBJ databases">
        <authorList>
            <person name="Lanie J.A."/>
            <person name="Ng W.-L."/>
            <person name="Kazmierczak K.M."/>
            <person name="Andrzejewski T.M."/>
            <person name="Davidsen T.M."/>
            <person name="Wayne K.J."/>
            <person name="Tettelin H."/>
            <person name="Glass J.I."/>
            <person name="Rusch D."/>
            <person name="Podicherti R."/>
            <person name="Tsui H.-C.T."/>
            <person name="Winkler M.E."/>
        </authorList>
    </citation>
    <scope>NUCLEOTIDE SEQUENCE</scope>
</reference>
<proteinExistence type="predicted"/>
<feature type="non-terminal residue" evidence="2">
    <location>
        <position position="62"/>
    </location>
</feature>
<sequence length="62" mass="7428">MLYIFVFFILFYILNGIYYLIGLYFVNRDHRKVCLENSEPFVSIVVAARNEEKTIRKCLDCL</sequence>
<keyword evidence="1" id="KW-0812">Transmembrane</keyword>
<gene>
    <name evidence="2" type="ORF">METZ01_LOCUS503165</name>
</gene>
<keyword evidence="1" id="KW-0472">Membrane</keyword>
<accession>A0A383E0S1</accession>
<dbReference type="AlphaFoldDB" id="A0A383E0S1"/>
<organism evidence="2">
    <name type="scientific">marine metagenome</name>
    <dbReference type="NCBI Taxonomy" id="408172"/>
    <lineage>
        <taxon>unclassified sequences</taxon>
        <taxon>metagenomes</taxon>
        <taxon>ecological metagenomes</taxon>
    </lineage>
</organism>
<keyword evidence="1" id="KW-1133">Transmembrane helix</keyword>
<dbReference type="SUPFAM" id="SSF53448">
    <property type="entry name" value="Nucleotide-diphospho-sugar transferases"/>
    <property type="match status" value="1"/>
</dbReference>
<evidence type="ECO:0000256" key="1">
    <source>
        <dbReference type="SAM" id="Phobius"/>
    </source>
</evidence>
<evidence type="ECO:0000313" key="2">
    <source>
        <dbReference type="EMBL" id="SVE50311.1"/>
    </source>
</evidence>
<name>A0A383E0S1_9ZZZZ</name>
<dbReference type="EMBL" id="UINC01221820">
    <property type="protein sequence ID" value="SVE50311.1"/>
    <property type="molecule type" value="Genomic_DNA"/>
</dbReference>
<protein>
    <submittedName>
        <fullName evidence="2">Uncharacterized protein</fullName>
    </submittedName>
</protein>